<feature type="compositionally biased region" description="Basic residues" evidence="1">
    <location>
        <begin position="158"/>
        <end position="167"/>
    </location>
</feature>
<sequence>MAMLLRSQVQCLLDCLLPNFSEINSGPPHRGQGSNFLRLKMNMEWLMHARAMDKDSDSFNLDPRLLQHLVADLVTEPDMPSEYHPSLDVDDHAPDVMTLSAGDSSHREHDNDDNGENNHPSLYSHSLSFKPAFTQPHWTTQLASSSEPPQPNPSMGNARKRRLRAKAKPTAAYKESDGMAQGNVPKLKRNRSSHQVDRNLMRAKVKRRERIVSHGVEVLKSSEQTLDAKELPFNGTGWAGKPFNRVNGSTLKKAWHSGTLGDFVTGFYRVTFSKEGQPPTRILDCANRLIIYRTSVVRFVTDNMAAFMDEARNFMAACTPFTSKDTGMNVRGNHWFCIAGHDRQNKSVPALTVWHCIPQNANAVKKYFAKGTMLWRVTQFAASIVKYEFPGIFERYTRCSEYMQSHFGIEPMFGCFFNFCINMSQPGVPRVMYEPHVDKSNLAVGVCLLLIYGYFKDDEKCWLVLWEGKLLLQLPAGVFLAYPSSLFYHFNLDLNDLKIVTTIGDEKPSSKHSSPLNNPWEEGEERGSCVWFSQATMFQTSELDIPTMKTGRAAGMDVRCDYESLIDSGNFFWEQDEAEAEWKGGD</sequence>
<dbReference type="EMBL" id="KZ293482">
    <property type="protein sequence ID" value="PBK60794.1"/>
    <property type="molecule type" value="Genomic_DNA"/>
</dbReference>
<feature type="region of interest" description="Disordered" evidence="1">
    <location>
        <begin position="77"/>
        <end position="126"/>
    </location>
</feature>
<dbReference type="Proteomes" id="UP000218334">
    <property type="component" value="Unassembled WGS sequence"/>
</dbReference>
<evidence type="ECO:0000313" key="2">
    <source>
        <dbReference type="EMBL" id="PBK60794.1"/>
    </source>
</evidence>
<evidence type="ECO:0000313" key="3">
    <source>
        <dbReference type="Proteomes" id="UP000218334"/>
    </source>
</evidence>
<dbReference type="Gene3D" id="3.60.130.30">
    <property type="match status" value="1"/>
</dbReference>
<keyword evidence="3" id="KW-1185">Reference proteome</keyword>
<gene>
    <name evidence="2" type="ORF">ARMSODRAFT_1026232</name>
</gene>
<organism evidence="2 3">
    <name type="scientific">Armillaria solidipes</name>
    <dbReference type="NCBI Taxonomy" id="1076256"/>
    <lineage>
        <taxon>Eukaryota</taxon>
        <taxon>Fungi</taxon>
        <taxon>Dikarya</taxon>
        <taxon>Basidiomycota</taxon>
        <taxon>Agaricomycotina</taxon>
        <taxon>Agaricomycetes</taxon>
        <taxon>Agaricomycetidae</taxon>
        <taxon>Agaricales</taxon>
        <taxon>Marasmiineae</taxon>
        <taxon>Physalacriaceae</taxon>
        <taxon>Armillaria</taxon>
    </lineage>
</organism>
<proteinExistence type="predicted"/>
<protein>
    <submittedName>
        <fullName evidence="2">Uncharacterized protein</fullName>
    </submittedName>
</protein>
<dbReference type="AlphaFoldDB" id="A0A2H3AVN9"/>
<accession>A0A2H3AVN9</accession>
<feature type="region of interest" description="Disordered" evidence="1">
    <location>
        <begin position="139"/>
        <end position="196"/>
    </location>
</feature>
<feature type="compositionally biased region" description="Basic and acidic residues" evidence="1">
    <location>
        <begin position="85"/>
        <end position="94"/>
    </location>
</feature>
<evidence type="ECO:0000256" key="1">
    <source>
        <dbReference type="SAM" id="MobiDB-lite"/>
    </source>
</evidence>
<reference evidence="3" key="1">
    <citation type="journal article" date="2017" name="Nat. Ecol. Evol.">
        <title>Genome expansion and lineage-specific genetic innovations in the forest pathogenic fungi Armillaria.</title>
        <authorList>
            <person name="Sipos G."/>
            <person name="Prasanna A.N."/>
            <person name="Walter M.C."/>
            <person name="O'Connor E."/>
            <person name="Balint B."/>
            <person name="Krizsan K."/>
            <person name="Kiss B."/>
            <person name="Hess J."/>
            <person name="Varga T."/>
            <person name="Slot J."/>
            <person name="Riley R."/>
            <person name="Boka B."/>
            <person name="Rigling D."/>
            <person name="Barry K."/>
            <person name="Lee J."/>
            <person name="Mihaltcheva S."/>
            <person name="LaButti K."/>
            <person name="Lipzen A."/>
            <person name="Waldron R."/>
            <person name="Moloney N.M."/>
            <person name="Sperisen C."/>
            <person name="Kredics L."/>
            <person name="Vagvoelgyi C."/>
            <person name="Patrignani A."/>
            <person name="Fitzpatrick D."/>
            <person name="Nagy I."/>
            <person name="Doyle S."/>
            <person name="Anderson J.B."/>
            <person name="Grigoriev I.V."/>
            <person name="Gueldener U."/>
            <person name="Muensterkoetter M."/>
            <person name="Nagy L.G."/>
        </authorList>
    </citation>
    <scope>NUCLEOTIDE SEQUENCE [LARGE SCALE GENOMIC DNA]</scope>
    <source>
        <strain evidence="3">28-4</strain>
    </source>
</reference>
<name>A0A2H3AVN9_9AGAR</name>
<dbReference type="STRING" id="1076256.A0A2H3AVN9"/>